<dbReference type="AlphaFoldDB" id="A0A2R6NV93"/>
<protein>
    <submittedName>
        <fullName evidence="1">Uncharacterized protein</fullName>
    </submittedName>
</protein>
<organism evidence="1 2">
    <name type="scientific">Hermanssonia centrifuga</name>
    <dbReference type="NCBI Taxonomy" id="98765"/>
    <lineage>
        <taxon>Eukaryota</taxon>
        <taxon>Fungi</taxon>
        <taxon>Dikarya</taxon>
        <taxon>Basidiomycota</taxon>
        <taxon>Agaricomycotina</taxon>
        <taxon>Agaricomycetes</taxon>
        <taxon>Polyporales</taxon>
        <taxon>Meruliaceae</taxon>
        <taxon>Hermanssonia</taxon>
    </lineage>
</organism>
<name>A0A2R6NV93_9APHY</name>
<keyword evidence="2" id="KW-1185">Reference proteome</keyword>
<accession>A0A2R6NV93</accession>
<evidence type="ECO:0000313" key="1">
    <source>
        <dbReference type="EMBL" id="PSR77345.1"/>
    </source>
</evidence>
<gene>
    <name evidence="1" type="ORF">PHLCEN_2v7946</name>
</gene>
<dbReference type="Proteomes" id="UP000186601">
    <property type="component" value="Unassembled WGS sequence"/>
</dbReference>
<dbReference type="EMBL" id="MLYV02000798">
    <property type="protein sequence ID" value="PSR77345.1"/>
    <property type="molecule type" value="Genomic_DNA"/>
</dbReference>
<reference evidence="1 2" key="1">
    <citation type="submission" date="2018-02" db="EMBL/GenBank/DDBJ databases">
        <title>Genome sequence of the basidiomycete white-rot fungus Phlebia centrifuga.</title>
        <authorList>
            <person name="Granchi Z."/>
            <person name="Peng M."/>
            <person name="de Vries R.P."/>
            <person name="Hilden K."/>
            <person name="Makela M.R."/>
            <person name="Grigoriev I."/>
            <person name="Riley R."/>
        </authorList>
    </citation>
    <scope>NUCLEOTIDE SEQUENCE [LARGE SCALE GENOMIC DNA]</scope>
    <source>
        <strain evidence="1 2">FBCC195</strain>
    </source>
</reference>
<proteinExistence type="predicted"/>
<evidence type="ECO:0000313" key="2">
    <source>
        <dbReference type="Proteomes" id="UP000186601"/>
    </source>
</evidence>
<sequence>MPDNVHTSVPKACNHLSLKATGKRDLQDVEQIAMCRKREKRSRNEHETYLRSFCSQRLGMHQCEVRAGFTPQPIECVEHLRVPGLRARIKTVQEDRELHAE</sequence>
<comment type="caution">
    <text evidence="1">The sequence shown here is derived from an EMBL/GenBank/DDBJ whole genome shotgun (WGS) entry which is preliminary data.</text>
</comment>